<dbReference type="Proteomes" id="UP000075714">
    <property type="component" value="Unassembled WGS sequence"/>
</dbReference>
<protein>
    <recommendedName>
        <fullName evidence="2">Protein kinase domain-containing protein</fullName>
    </recommendedName>
</protein>
<dbReference type="Gene3D" id="1.10.510.10">
    <property type="entry name" value="Transferase(Phosphotransferase) domain 1"/>
    <property type="match status" value="1"/>
</dbReference>
<name>A0A150GL64_GONPE</name>
<sequence length="203" mass="22315">MRVLHISLQVARALAYLHPTVLHRDLKPANVLIANANGDLPIAKLGDFGLSRLASTVLVTRNPEVGTVPYMAPEIFDPSNHEVTDRADMYALGVILWEMLSGCRPWAGNGFVQIAYTVTALRRRLPMDAIPPERRLPKLEALIHECWDADPARRPAAAEAVKVLALAQEAMSRAEHEARREADPRRAQANGGDAGADLRLYTS</sequence>
<dbReference type="PROSITE" id="PS00108">
    <property type="entry name" value="PROTEIN_KINASE_ST"/>
    <property type="match status" value="1"/>
</dbReference>
<dbReference type="STRING" id="33097.A0A150GL64"/>
<dbReference type="SMART" id="SM00220">
    <property type="entry name" value="S_TKc"/>
    <property type="match status" value="1"/>
</dbReference>
<dbReference type="PANTHER" id="PTHR44329:SF214">
    <property type="entry name" value="PROTEIN KINASE DOMAIN-CONTAINING PROTEIN"/>
    <property type="match status" value="1"/>
</dbReference>
<reference evidence="4" key="1">
    <citation type="journal article" date="2016" name="Nat. Commun.">
        <title>The Gonium pectorale genome demonstrates co-option of cell cycle regulation during the evolution of multicellularity.</title>
        <authorList>
            <person name="Hanschen E.R."/>
            <person name="Marriage T.N."/>
            <person name="Ferris P.J."/>
            <person name="Hamaji T."/>
            <person name="Toyoda A."/>
            <person name="Fujiyama A."/>
            <person name="Neme R."/>
            <person name="Noguchi H."/>
            <person name="Minakuchi Y."/>
            <person name="Suzuki M."/>
            <person name="Kawai-Toyooka H."/>
            <person name="Smith D.R."/>
            <person name="Sparks H."/>
            <person name="Anderson J."/>
            <person name="Bakaric R."/>
            <person name="Luria V."/>
            <person name="Karger A."/>
            <person name="Kirschner M.W."/>
            <person name="Durand P.M."/>
            <person name="Michod R.E."/>
            <person name="Nozaki H."/>
            <person name="Olson B.J."/>
        </authorList>
    </citation>
    <scope>NUCLEOTIDE SEQUENCE [LARGE SCALE GENOMIC DNA]</scope>
    <source>
        <strain evidence="4">NIES-2863</strain>
    </source>
</reference>
<dbReference type="EMBL" id="LSYV01000017">
    <property type="protein sequence ID" value="KXZ50527.1"/>
    <property type="molecule type" value="Genomic_DNA"/>
</dbReference>
<proteinExistence type="predicted"/>
<dbReference type="PROSITE" id="PS50011">
    <property type="entry name" value="PROTEIN_KINASE_DOM"/>
    <property type="match status" value="1"/>
</dbReference>
<dbReference type="InterPro" id="IPR011009">
    <property type="entry name" value="Kinase-like_dom_sf"/>
</dbReference>
<evidence type="ECO:0000259" key="2">
    <source>
        <dbReference type="PROSITE" id="PS50011"/>
    </source>
</evidence>
<comment type="caution">
    <text evidence="3">The sequence shown here is derived from an EMBL/GenBank/DDBJ whole genome shotgun (WGS) entry which is preliminary data.</text>
</comment>
<dbReference type="Pfam" id="PF00069">
    <property type="entry name" value="Pkinase"/>
    <property type="match status" value="1"/>
</dbReference>
<dbReference type="GO" id="GO:0004674">
    <property type="term" value="F:protein serine/threonine kinase activity"/>
    <property type="evidence" value="ECO:0007669"/>
    <property type="project" value="TreeGrafter"/>
</dbReference>
<dbReference type="InterPro" id="IPR008271">
    <property type="entry name" value="Ser/Thr_kinase_AS"/>
</dbReference>
<feature type="region of interest" description="Disordered" evidence="1">
    <location>
        <begin position="174"/>
        <end position="196"/>
    </location>
</feature>
<feature type="compositionally biased region" description="Basic and acidic residues" evidence="1">
    <location>
        <begin position="174"/>
        <end position="186"/>
    </location>
</feature>
<organism evidence="3 4">
    <name type="scientific">Gonium pectorale</name>
    <name type="common">Green alga</name>
    <dbReference type="NCBI Taxonomy" id="33097"/>
    <lineage>
        <taxon>Eukaryota</taxon>
        <taxon>Viridiplantae</taxon>
        <taxon>Chlorophyta</taxon>
        <taxon>core chlorophytes</taxon>
        <taxon>Chlorophyceae</taxon>
        <taxon>CS clade</taxon>
        <taxon>Chlamydomonadales</taxon>
        <taxon>Volvocaceae</taxon>
        <taxon>Gonium</taxon>
    </lineage>
</organism>
<dbReference type="GO" id="GO:0005524">
    <property type="term" value="F:ATP binding"/>
    <property type="evidence" value="ECO:0007669"/>
    <property type="project" value="InterPro"/>
</dbReference>
<dbReference type="OrthoDB" id="543893at2759"/>
<evidence type="ECO:0000313" key="4">
    <source>
        <dbReference type="Proteomes" id="UP000075714"/>
    </source>
</evidence>
<feature type="domain" description="Protein kinase" evidence="2">
    <location>
        <begin position="1"/>
        <end position="171"/>
    </location>
</feature>
<dbReference type="InterPro" id="IPR000719">
    <property type="entry name" value="Prot_kinase_dom"/>
</dbReference>
<dbReference type="SUPFAM" id="SSF56112">
    <property type="entry name" value="Protein kinase-like (PK-like)"/>
    <property type="match status" value="1"/>
</dbReference>
<evidence type="ECO:0000256" key="1">
    <source>
        <dbReference type="SAM" id="MobiDB-lite"/>
    </source>
</evidence>
<dbReference type="PANTHER" id="PTHR44329">
    <property type="entry name" value="SERINE/THREONINE-PROTEIN KINASE TNNI3K-RELATED"/>
    <property type="match status" value="1"/>
</dbReference>
<dbReference type="AlphaFoldDB" id="A0A150GL64"/>
<keyword evidence="4" id="KW-1185">Reference proteome</keyword>
<evidence type="ECO:0000313" key="3">
    <source>
        <dbReference type="EMBL" id="KXZ50527.1"/>
    </source>
</evidence>
<accession>A0A150GL64</accession>
<dbReference type="InterPro" id="IPR051681">
    <property type="entry name" value="Ser/Thr_Kinases-Pseudokinases"/>
</dbReference>
<gene>
    <name evidence="3" type="ORF">GPECTOR_16g702</name>
</gene>